<feature type="compositionally biased region" description="Basic residues" evidence="1">
    <location>
        <begin position="143"/>
        <end position="170"/>
    </location>
</feature>
<feature type="region of interest" description="Disordered" evidence="1">
    <location>
        <begin position="133"/>
        <end position="170"/>
    </location>
</feature>
<feature type="compositionally biased region" description="Basic residues" evidence="1">
    <location>
        <begin position="82"/>
        <end position="91"/>
    </location>
</feature>
<dbReference type="AlphaFoldDB" id="A0A699RQH5"/>
<evidence type="ECO:0000313" key="2">
    <source>
        <dbReference type="EMBL" id="GFC87906.1"/>
    </source>
</evidence>
<feature type="compositionally biased region" description="Acidic residues" evidence="1">
    <location>
        <begin position="1"/>
        <end position="11"/>
    </location>
</feature>
<protein>
    <recommendedName>
        <fullName evidence="3">Ubiquitin hydrolase</fullName>
    </recommendedName>
</protein>
<name>A0A699RQH5_TANCI</name>
<feature type="compositionally biased region" description="Basic and acidic residues" evidence="1">
    <location>
        <begin position="53"/>
        <end position="70"/>
    </location>
</feature>
<organism evidence="2">
    <name type="scientific">Tanacetum cinerariifolium</name>
    <name type="common">Dalmatian daisy</name>
    <name type="synonym">Chrysanthemum cinerariifolium</name>
    <dbReference type="NCBI Taxonomy" id="118510"/>
    <lineage>
        <taxon>Eukaryota</taxon>
        <taxon>Viridiplantae</taxon>
        <taxon>Streptophyta</taxon>
        <taxon>Embryophyta</taxon>
        <taxon>Tracheophyta</taxon>
        <taxon>Spermatophyta</taxon>
        <taxon>Magnoliopsida</taxon>
        <taxon>eudicotyledons</taxon>
        <taxon>Gunneridae</taxon>
        <taxon>Pentapetalae</taxon>
        <taxon>asterids</taxon>
        <taxon>campanulids</taxon>
        <taxon>Asterales</taxon>
        <taxon>Asteraceae</taxon>
        <taxon>Asteroideae</taxon>
        <taxon>Anthemideae</taxon>
        <taxon>Anthemidinae</taxon>
        <taxon>Tanacetum</taxon>
    </lineage>
</organism>
<accession>A0A699RQH5</accession>
<sequence>TGLPEFVDDTVTDYSRPLPTIASTSAEGQNKDSSTFEDVSSPNPPKPFVKFLKPKDSQPESKLKEQETPKKSQVKYAEQYRHSNKKPKVKGNQRNWNNLKSYQLGPEFVLNKKACFNCGDFSHLANDFRRRVQRETTRSQNHTYKRPPLRSSGHRPHGGSMRPSHRSAGH</sequence>
<gene>
    <name evidence="2" type="ORF">Tci_859876</name>
</gene>
<dbReference type="EMBL" id="BKCJ011112769">
    <property type="protein sequence ID" value="GFC87906.1"/>
    <property type="molecule type" value="Genomic_DNA"/>
</dbReference>
<evidence type="ECO:0008006" key="3">
    <source>
        <dbReference type="Google" id="ProtNLM"/>
    </source>
</evidence>
<feature type="non-terminal residue" evidence="2">
    <location>
        <position position="1"/>
    </location>
</feature>
<evidence type="ECO:0000256" key="1">
    <source>
        <dbReference type="SAM" id="MobiDB-lite"/>
    </source>
</evidence>
<reference evidence="2" key="1">
    <citation type="journal article" date="2019" name="Sci. Rep.">
        <title>Draft genome of Tanacetum cinerariifolium, the natural source of mosquito coil.</title>
        <authorList>
            <person name="Yamashiro T."/>
            <person name="Shiraishi A."/>
            <person name="Satake H."/>
            <person name="Nakayama K."/>
        </authorList>
    </citation>
    <scope>NUCLEOTIDE SEQUENCE</scope>
</reference>
<proteinExistence type="predicted"/>
<feature type="compositionally biased region" description="Polar residues" evidence="1">
    <location>
        <begin position="21"/>
        <end position="41"/>
    </location>
</feature>
<feature type="region of interest" description="Disordered" evidence="1">
    <location>
        <begin position="1"/>
        <end position="96"/>
    </location>
</feature>
<comment type="caution">
    <text evidence="2">The sequence shown here is derived from an EMBL/GenBank/DDBJ whole genome shotgun (WGS) entry which is preliminary data.</text>
</comment>